<reference evidence="8 9" key="1">
    <citation type="submission" date="2018-07" db="EMBL/GenBank/DDBJ databases">
        <title>Campylobacter zealandensis sp. nov., isolated from birds and water in New Zealand.</title>
        <authorList>
            <person name="Wilkinson D.A."/>
            <person name="Biggs P.J."/>
            <person name="French N.P."/>
            <person name="Midwinter A.C."/>
        </authorList>
    </citation>
    <scope>NUCLEOTIDE SEQUENCE [LARGE SCALE GENOMIC DNA]</scope>
    <source>
        <strain evidence="8 9">B423b</strain>
    </source>
</reference>
<feature type="compositionally biased region" description="Low complexity" evidence="6">
    <location>
        <begin position="1"/>
        <end position="38"/>
    </location>
</feature>
<comment type="similarity">
    <text evidence="1 5">Belongs to the FlgD family.</text>
</comment>
<keyword evidence="8" id="KW-0282">Flagellum</keyword>
<comment type="caution">
    <text evidence="8">The sequence shown here is derived from an EMBL/GenBank/DDBJ whole genome shotgun (WGS) entry which is preliminary data.</text>
</comment>
<dbReference type="AlphaFoldDB" id="A0A4Q9JVH6"/>
<dbReference type="Pfam" id="PF13860">
    <property type="entry name" value="FlgD_ig"/>
    <property type="match status" value="1"/>
</dbReference>
<dbReference type="GO" id="GO:0044781">
    <property type="term" value="P:bacterial-type flagellum organization"/>
    <property type="evidence" value="ECO:0007669"/>
    <property type="project" value="UniProtKB-UniRule"/>
</dbReference>
<gene>
    <name evidence="8" type="ORF">DU473_01820</name>
</gene>
<evidence type="ECO:0000313" key="9">
    <source>
        <dbReference type="Proteomes" id="UP000292583"/>
    </source>
</evidence>
<dbReference type="Pfam" id="PF03963">
    <property type="entry name" value="FlgD"/>
    <property type="match status" value="1"/>
</dbReference>
<dbReference type="Gene3D" id="2.60.40.4070">
    <property type="match status" value="1"/>
</dbReference>
<feature type="region of interest" description="Disordered" evidence="6">
    <location>
        <begin position="1"/>
        <end position="44"/>
    </location>
</feature>
<sequence length="306" mass="33602">MMSTTTWNSNLNWTNTANTSTTNKTTKTDSSSSSSNSSGIVSNPNATLDKDAFLKLLLIELQHQDPTDPMDSDKMLTQTSQLAALEMQQNTNNTMQQMVKTMQLLSNSMSTGMSISAVGAIGKMATVNANTIKLTGADEVIALKMYLPEDSDDKGITLEVYDKNNKLVFSEKSNEGKEVSKGLFTLEWPGRNNDGVYAGDGEYTVKVVYNNKNGEKITANYGSYPIEAIKFIDGIAYAKMGGQYVKFDDIAEIAEYKTSSGSSQTPSEPDENPEEPDEPSKPDENPEESVDSDFSKPESFYSTWRH</sequence>
<keyword evidence="8" id="KW-0966">Cell projection</keyword>
<dbReference type="InterPro" id="IPR005648">
    <property type="entry name" value="FlgD"/>
</dbReference>
<comment type="function">
    <text evidence="4 5">Required for flagellar hook formation. May act as a scaffolding protein.</text>
</comment>
<dbReference type="InterPro" id="IPR025965">
    <property type="entry name" value="FlgD/Vpr_Ig-like"/>
</dbReference>
<dbReference type="OrthoDB" id="9785233at2"/>
<evidence type="ECO:0000256" key="5">
    <source>
        <dbReference type="RuleBase" id="RU362076"/>
    </source>
</evidence>
<proteinExistence type="inferred from homology"/>
<dbReference type="Gene3D" id="2.30.30.910">
    <property type="match status" value="1"/>
</dbReference>
<feature type="region of interest" description="Disordered" evidence="6">
    <location>
        <begin position="256"/>
        <end position="306"/>
    </location>
</feature>
<keyword evidence="8" id="KW-0969">Cilium</keyword>
<protein>
    <recommendedName>
        <fullName evidence="2 5">Basal-body rod modification protein FlgD</fullName>
    </recommendedName>
</protein>
<keyword evidence="9" id="KW-1185">Reference proteome</keyword>
<evidence type="ECO:0000259" key="7">
    <source>
        <dbReference type="Pfam" id="PF13860"/>
    </source>
</evidence>
<accession>A0A4Q9JVH6</accession>
<evidence type="ECO:0000256" key="4">
    <source>
        <dbReference type="ARBA" id="ARBA00024746"/>
    </source>
</evidence>
<feature type="domain" description="FlgD/Vpr Ig-like" evidence="7">
    <location>
        <begin position="130"/>
        <end position="212"/>
    </location>
</feature>
<evidence type="ECO:0000256" key="1">
    <source>
        <dbReference type="ARBA" id="ARBA00010577"/>
    </source>
</evidence>
<dbReference type="RefSeq" id="WP_131163968.1">
    <property type="nucleotide sequence ID" value="NZ_QPGP01000001.1"/>
</dbReference>
<dbReference type="NCBIfam" id="NF009452">
    <property type="entry name" value="PRK12812.1"/>
    <property type="match status" value="1"/>
</dbReference>
<dbReference type="Proteomes" id="UP000292583">
    <property type="component" value="Unassembled WGS sequence"/>
</dbReference>
<evidence type="ECO:0000256" key="2">
    <source>
        <dbReference type="ARBA" id="ARBA00016013"/>
    </source>
</evidence>
<evidence type="ECO:0000256" key="6">
    <source>
        <dbReference type="SAM" id="MobiDB-lite"/>
    </source>
</evidence>
<organism evidence="8 9">
    <name type="scientific">Campylobacter novaezeelandiae</name>
    <dbReference type="NCBI Taxonomy" id="2267891"/>
    <lineage>
        <taxon>Bacteria</taxon>
        <taxon>Pseudomonadati</taxon>
        <taxon>Campylobacterota</taxon>
        <taxon>Epsilonproteobacteria</taxon>
        <taxon>Campylobacterales</taxon>
        <taxon>Campylobacteraceae</taxon>
        <taxon>Campylobacter</taxon>
    </lineage>
</organism>
<dbReference type="EMBL" id="QPGR01000002">
    <property type="protein sequence ID" value="TBR82038.1"/>
    <property type="molecule type" value="Genomic_DNA"/>
</dbReference>
<keyword evidence="3 5" id="KW-1005">Bacterial flagellum biogenesis</keyword>
<evidence type="ECO:0000313" key="8">
    <source>
        <dbReference type="EMBL" id="TBR82038.1"/>
    </source>
</evidence>
<evidence type="ECO:0000256" key="3">
    <source>
        <dbReference type="ARBA" id="ARBA00022795"/>
    </source>
</evidence>
<feature type="compositionally biased region" description="Acidic residues" evidence="6">
    <location>
        <begin position="268"/>
        <end position="277"/>
    </location>
</feature>
<name>A0A4Q9JVH6_9BACT</name>